<keyword evidence="9" id="KW-1185">Reference proteome</keyword>
<reference evidence="8 9" key="1">
    <citation type="submission" date="2023-07" db="EMBL/GenBank/DDBJ databases">
        <title>Sorghum-associated microbial communities from plants grown in Nebraska, USA.</title>
        <authorList>
            <person name="Schachtman D."/>
        </authorList>
    </citation>
    <scope>NUCLEOTIDE SEQUENCE [LARGE SCALE GENOMIC DNA]</scope>
    <source>
        <strain evidence="8 9">CC523</strain>
    </source>
</reference>
<protein>
    <submittedName>
        <fullName evidence="8">Tight adherence protein B</fullName>
    </submittedName>
</protein>
<evidence type="ECO:0000313" key="8">
    <source>
        <dbReference type="EMBL" id="MDQ0100884.1"/>
    </source>
</evidence>
<sequence>MTATNPLILVAGLILGLAALAISLFLIPRSRNSEIALSRRRPNADNEGSVLTRVTNSAVALVDSKVSASRASGTRLLLEQAGLPMRPADYVLLVICGTVTGGLIGFVLGGLIGTILFAIGVPLAARLVLKVRTSRRRAQFEAQLGDTLQMLSGSMRAGHSLLRAVDAVAQEAQSPTRDEFARIVGETRLGRDLRDAMMEAAGRLHSEDFLWAAQAIEIHREVGGDLAEVLDHVAETIRERSQIKGQVRALSAEGRLSAYVLIALPTGMFFYLSLANGTYIRPLFTNPIGWVMLVAAVILLGVGMFWLSRVVKIKF</sequence>
<dbReference type="InterPro" id="IPR018076">
    <property type="entry name" value="T2SS_GspF_dom"/>
</dbReference>
<evidence type="ECO:0000256" key="3">
    <source>
        <dbReference type="ARBA" id="ARBA00022692"/>
    </source>
</evidence>
<dbReference type="RefSeq" id="WP_064721599.1">
    <property type="nucleotide sequence ID" value="NZ_BDDW01000001.1"/>
</dbReference>
<comment type="caution">
    <text evidence="8">The sequence shown here is derived from an EMBL/GenBank/DDBJ whole genome shotgun (WGS) entry which is preliminary data.</text>
</comment>
<comment type="subcellular location">
    <subcellularLocation>
        <location evidence="1">Cell membrane</location>
        <topology evidence="1">Multi-pass membrane protein</topology>
    </subcellularLocation>
</comment>
<gene>
    <name evidence="8" type="ORF">J2T10_000503</name>
</gene>
<dbReference type="InterPro" id="IPR042094">
    <property type="entry name" value="T2SS_GspF_sf"/>
</dbReference>
<dbReference type="Gene3D" id="1.20.81.30">
    <property type="entry name" value="Type II secretion system (T2SS), domain F"/>
    <property type="match status" value="1"/>
</dbReference>
<dbReference type="EMBL" id="JAUSSW010000001">
    <property type="protein sequence ID" value="MDQ0100884.1"/>
    <property type="molecule type" value="Genomic_DNA"/>
</dbReference>
<name>A0ABT9TGZ1_PAENI</name>
<feature type="transmembrane region" description="Helical" evidence="6">
    <location>
        <begin position="112"/>
        <end position="129"/>
    </location>
</feature>
<proteinExistence type="predicted"/>
<evidence type="ECO:0000259" key="7">
    <source>
        <dbReference type="Pfam" id="PF00482"/>
    </source>
</evidence>
<keyword evidence="2" id="KW-1003">Cell membrane</keyword>
<feature type="domain" description="Type II secretion system protein GspF" evidence="7">
    <location>
        <begin position="148"/>
        <end position="272"/>
    </location>
</feature>
<keyword evidence="4 6" id="KW-1133">Transmembrane helix</keyword>
<keyword evidence="3 6" id="KW-0812">Transmembrane</keyword>
<evidence type="ECO:0000256" key="2">
    <source>
        <dbReference type="ARBA" id="ARBA00022475"/>
    </source>
</evidence>
<keyword evidence="5 6" id="KW-0472">Membrane</keyword>
<feature type="transmembrane region" description="Helical" evidence="6">
    <location>
        <begin position="6"/>
        <end position="27"/>
    </location>
</feature>
<evidence type="ECO:0000256" key="1">
    <source>
        <dbReference type="ARBA" id="ARBA00004651"/>
    </source>
</evidence>
<dbReference type="Pfam" id="PF00482">
    <property type="entry name" value="T2SSF"/>
    <property type="match status" value="1"/>
</dbReference>
<feature type="transmembrane region" description="Helical" evidence="6">
    <location>
        <begin position="287"/>
        <end position="307"/>
    </location>
</feature>
<feature type="transmembrane region" description="Helical" evidence="6">
    <location>
        <begin position="256"/>
        <end position="275"/>
    </location>
</feature>
<organism evidence="8 9">
    <name type="scientific">Paenarthrobacter nicotinovorans</name>
    <name type="common">Arthrobacter nicotinovorans</name>
    <dbReference type="NCBI Taxonomy" id="29320"/>
    <lineage>
        <taxon>Bacteria</taxon>
        <taxon>Bacillati</taxon>
        <taxon>Actinomycetota</taxon>
        <taxon>Actinomycetes</taxon>
        <taxon>Micrococcales</taxon>
        <taxon>Micrococcaceae</taxon>
        <taxon>Paenarthrobacter</taxon>
    </lineage>
</organism>
<evidence type="ECO:0000313" key="9">
    <source>
        <dbReference type="Proteomes" id="UP001244563"/>
    </source>
</evidence>
<dbReference type="PANTHER" id="PTHR35007:SF1">
    <property type="entry name" value="PILUS ASSEMBLY PROTEIN"/>
    <property type="match status" value="1"/>
</dbReference>
<accession>A0ABT9TGZ1</accession>
<evidence type="ECO:0000256" key="4">
    <source>
        <dbReference type="ARBA" id="ARBA00022989"/>
    </source>
</evidence>
<evidence type="ECO:0000256" key="6">
    <source>
        <dbReference type="SAM" id="Phobius"/>
    </source>
</evidence>
<dbReference type="PANTHER" id="PTHR35007">
    <property type="entry name" value="INTEGRAL MEMBRANE PROTEIN-RELATED"/>
    <property type="match status" value="1"/>
</dbReference>
<dbReference type="Proteomes" id="UP001244563">
    <property type="component" value="Unassembled WGS sequence"/>
</dbReference>
<evidence type="ECO:0000256" key="5">
    <source>
        <dbReference type="ARBA" id="ARBA00023136"/>
    </source>
</evidence>